<dbReference type="EMBL" id="UINC01146083">
    <property type="protein sequence ID" value="SVD36606.1"/>
    <property type="molecule type" value="Genomic_DNA"/>
</dbReference>
<name>A0A382UQT7_9ZZZZ</name>
<evidence type="ECO:0000256" key="1">
    <source>
        <dbReference type="SAM" id="MobiDB-lite"/>
    </source>
</evidence>
<feature type="compositionally biased region" description="Polar residues" evidence="1">
    <location>
        <begin position="1"/>
        <end position="15"/>
    </location>
</feature>
<sequence>MSTTFALKRTPNANLISRGGRGLKSQEKSSDKLKKLQKTDQDS</sequence>
<dbReference type="AlphaFoldDB" id="A0A382UQT7"/>
<proteinExistence type="predicted"/>
<protein>
    <submittedName>
        <fullName evidence="2">Uncharacterized protein</fullName>
    </submittedName>
</protein>
<reference evidence="2" key="1">
    <citation type="submission" date="2018-05" db="EMBL/GenBank/DDBJ databases">
        <authorList>
            <person name="Lanie J.A."/>
            <person name="Ng W.-L."/>
            <person name="Kazmierczak K.M."/>
            <person name="Andrzejewski T.M."/>
            <person name="Davidsen T.M."/>
            <person name="Wayne K.J."/>
            <person name="Tettelin H."/>
            <person name="Glass J.I."/>
            <person name="Rusch D."/>
            <person name="Podicherti R."/>
            <person name="Tsui H.-C.T."/>
            <person name="Winkler M.E."/>
        </authorList>
    </citation>
    <scope>NUCLEOTIDE SEQUENCE</scope>
</reference>
<organism evidence="2">
    <name type="scientific">marine metagenome</name>
    <dbReference type="NCBI Taxonomy" id="408172"/>
    <lineage>
        <taxon>unclassified sequences</taxon>
        <taxon>metagenomes</taxon>
        <taxon>ecological metagenomes</taxon>
    </lineage>
</organism>
<gene>
    <name evidence="2" type="ORF">METZ01_LOCUS389460</name>
</gene>
<feature type="region of interest" description="Disordered" evidence="1">
    <location>
        <begin position="1"/>
        <end position="43"/>
    </location>
</feature>
<feature type="compositionally biased region" description="Basic and acidic residues" evidence="1">
    <location>
        <begin position="24"/>
        <end position="43"/>
    </location>
</feature>
<accession>A0A382UQT7</accession>
<evidence type="ECO:0000313" key="2">
    <source>
        <dbReference type="EMBL" id="SVD36606.1"/>
    </source>
</evidence>